<evidence type="ECO:0000313" key="11">
    <source>
        <dbReference type="Proteomes" id="UP000249789"/>
    </source>
</evidence>
<dbReference type="InterPro" id="IPR051836">
    <property type="entry name" value="Kremen_rcpt"/>
</dbReference>
<name>A0A8G1RSK8_9EURO</name>
<comment type="subcellular location">
    <subcellularLocation>
        <location evidence="1">Membrane</location>
        <topology evidence="1">Single-pass membrane protein</topology>
    </subcellularLocation>
</comment>
<evidence type="ECO:0000256" key="1">
    <source>
        <dbReference type="ARBA" id="ARBA00004167"/>
    </source>
</evidence>
<keyword evidence="4" id="KW-1133">Transmembrane helix</keyword>
<keyword evidence="2" id="KW-0812">Transmembrane</keyword>
<organism evidence="10 11">
    <name type="scientific">Aspergillus fijiensis CBS 313.89</name>
    <dbReference type="NCBI Taxonomy" id="1448319"/>
    <lineage>
        <taxon>Eukaryota</taxon>
        <taxon>Fungi</taxon>
        <taxon>Dikarya</taxon>
        <taxon>Ascomycota</taxon>
        <taxon>Pezizomycotina</taxon>
        <taxon>Eurotiomycetes</taxon>
        <taxon>Eurotiomycetidae</taxon>
        <taxon>Eurotiales</taxon>
        <taxon>Aspergillaceae</taxon>
        <taxon>Aspergillus</taxon>
    </lineage>
</organism>
<dbReference type="SMART" id="SM00321">
    <property type="entry name" value="WSC"/>
    <property type="match status" value="1"/>
</dbReference>
<evidence type="ECO:0000256" key="8">
    <source>
        <dbReference type="SAM" id="SignalP"/>
    </source>
</evidence>
<evidence type="ECO:0000256" key="5">
    <source>
        <dbReference type="ARBA" id="ARBA00023136"/>
    </source>
</evidence>
<accession>A0A8G1RSK8</accession>
<keyword evidence="5" id="KW-0472">Membrane</keyword>
<feature type="chain" id="PRO_5034455564" evidence="8">
    <location>
        <begin position="23"/>
        <end position="600"/>
    </location>
</feature>
<dbReference type="OrthoDB" id="5985073at2759"/>
<protein>
    <submittedName>
        <fullName evidence="10">WSC-domain-containing protein</fullName>
    </submittedName>
</protein>
<evidence type="ECO:0000256" key="7">
    <source>
        <dbReference type="SAM" id="MobiDB-lite"/>
    </source>
</evidence>
<dbReference type="GeneID" id="63863701"/>
<evidence type="ECO:0000256" key="2">
    <source>
        <dbReference type="ARBA" id="ARBA00022692"/>
    </source>
</evidence>
<dbReference type="VEuPathDB" id="FungiDB:BO72DRAFT_458244"/>
<evidence type="ECO:0000256" key="3">
    <source>
        <dbReference type="ARBA" id="ARBA00022729"/>
    </source>
</evidence>
<dbReference type="EMBL" id="KZ824639">
    <property type="protein sequence ID" value="RAK78058.1"/>
    <property type="molecule type" value="Genomic_DNA"/>
</dbReference>
<dbReference type="PANTHER" id="PTHR24269:SF16">
    <property type="entry name" value="PROTEIN SLG1"/>
    <property type="match status" value="1"/>
</dbReference>
<dbReference type="Pfam" id="PF01822">
    <property type="entry name" value="WSC"/>
    <property type="match status" value="1"/>
</dbReference>
<dbReference type="PROSITE" id="PS51212">
    <property type="entry name" value="WSC"/>
    <property type="match status" value="1"/>
</dbReference>
<keyword evidence="3 8" id="KW-0732">Signal</keyword>
<dbReference type="Proteomes" id="UP000249789">
    <property type="component" value="Unassembled WGS sequence"/>
</dbReference>
<gene>
    <name evidence="10" type="ORF">BO72DRAFT_458244</name>
</gene>
<dbReference type="AlphaFoldDB" id="A0A8G1RSK8"/>
<evidence type="ECO:0000256" key="6">
    <source>
        <dbReference type="ARBA" id="ARBA00023180"/>
    </source>
</evidence>
<reference evidence="10 11" key="1">
    <citation type="submission" date="2018-02" db="EMBL/GenBank/DDBJ databases">
        <title>The genomes of Aspergillus section Nigri reveals drivers in fungal speciation.</title>
        <authorList>
            <consortium name="DOE Joint Genome Institute"/>
            <person name="Vesth T.C."/>
            <person name="Nybo J."/>
            <person name="Theobald S."/>
            <person name="Brandl J."/>
            <person name="Frisvad J.C."/>
            <person name="Nielsen K.F."/>
            <person name="Lyhne E.K."/>
            <person name="Kogle M.E."/>
            <person name="Kuo A."/>
            <person name="Riley R."/>
            <person name="Clum A."/>
            <person name="Nolan M."/>
            <person name="Lipzen A."/>
            <person name="Salamov A."/>
            <person name="Henrissat B."/>
            <person name="Wiebenga A."/>
            <person name="De vries R.P."/>
            <person name="Grigoriev I.V."/>
            <person name="Mortensen U.H."/>
            <person name="Andersen M.R."/>
            <person name="Baker S.E."/>
        </authorList>
    </citation>
    <scope>NUCLEOTIDE SEQUENCE [LARGE SCALE GENOMIC DNA]</scope>
    <source>
        <strain evidence="10 11">CBS 313.89</strain>
    </source>
</reference>
<sequence length="600" mass="61972">MAVRLRAWALLVIATSIPGTIADQIPTQTATVVVTTTPVIQPSATGSHLSIRDSVSSDPSCPDGWLCDPTSCSMNCAAGTECQSFEGVQFCTTTNWRYCAAESLGSGSWALYGVNSVTSICCHGNAYPAGTQCCSWPGVESSATSAVTSAVTSAAPSISSSSASSSSSSSPATSSNPPTPTLTPQLDTFTFNGCYADSADARLLVADSSEDGSADGMTVEKCIALAQASYWRYAGVEFGSQCFVGNTLHGPDQYATGDCNTPCAGNPTELCGDGGRIQVYEDASWSSPTLAELADAVQQYNATVADARQVIADYKAHMDELAAYLSSTSTTRKRDAATLNEFEMTLMGDQRKIEEAQANTARTQALGDRRLTIGRQLDTFGTETVPETVFEEWGITASNMARLLGNVWTTVKGAVAKLRDAAANNAQPEVDAVAAAAEAETALDLIGVGATLTVASGFFLALATIWEFFHGSGSSGGGTGPDTGASTTLAPTTLATATTTPSATSTTSCTATATSTPIGLLAKPGVSAADFSALVARLPVNPDSILLTDAWQPNFLYVGAVDECTIETLNSNELVESWTVASGSQPLFAFNSGAIPACEV</sequence>
<evidence type="ECO:0000259" key="9">
    <source>
        <dbReference type="PROSITE" id="PS51212"/>
    </source>
</evidence>
<feature type="compositionally biased region" description="Low complexity" evidence="7">
    <location>
        <begin position="157"/>
        <end position="176"/>
    </location>
</feature>
<feature type="domain" description="WSC" evidence="9">
    <location>
        <begin position="188"/>
        <end position="283"/>
    </location>
</feature>
<proteinExistence type="predicted"/>
<dbReference type="RefSeq" id="XP_040802068.1">
    <property type="nucleotide sequence ID" value="XM_040946368.1"/>
</dbReference>
<keyword evidence="6" id="KW-0325">Glycoprotein</keyword>
<evidence type="ECO:0000313" key="10">
    <source>
        <dbReference type="EMBL" id="RAK78058.1"/>
    </source>
</evidence>
<keyword evidence="11" id="KW-1185">Reference proteome</keyword>
<evidence type="ECO:0000256" key="4">
    <source>
        <dbReference type="ARBA" id="ARBA00022989"/>
    </source>
</evidence>
<dbReference type="GO" id="GO:0005886">
    <property type="term" value="C:plasma membrane"/>
    <property type="evidence" value="ECO:0007669"/>
    <property type="project" value="TreeGrafter"/>
</dbReference>
<dbReference type="InterPro" id="IPR002889">
    <property type="entry name" value="WSC_carb-bd"/>
</dbReference>
<feature type="signal peptide" evidence="8">
    <location>
        <begin position="1"/>
        <end position="22"/>
    </location>
</feature>
<dbReference type="PANTHER" id="PTHR24269">
    <property type="entry name" value="KREMEN PROTEIN"/>
    <property type="match status" value="1"/>
</dbReference>
<feature type="region of interest" description="Disordered" evidence="7">
    <location>
        <begin position="157"/>
        <end position="182"/>
    </location>
</feature>